<evidence type="ECO:0000256" key="1">
    <source>
        <dbReference type="ARBA" id="ARBA00004123"/>
    </source>
</evidence>
<dbReference type="AlphaFoldDB" id="A0A8H3J840"/>
<evidence type="ECO:0000256" key="2">
    <source>
        <dbReference type="ARBA" id="ARBA00023242"/>
    </source>
</evidence>
<comment type="subcellular location">
    <subcellularLocation>
        <location evidence="1">Nucleus</location>
    </subcellularLocation>
</comment>
<dbReference type="GO" id="GO:0000976">
    <property type="term" value="F:transcription cis-regulatory region binding"/>
    <property type="evidence" value="ECO:0007669"/>
    <property type="project" value="TreeGrafter"/>
</dbReference>
<evidence type="ECO:0000313" key="3">
    <source>
        <dbReference type="EMBL" id="CAF9942595.1"/>
    </source>
</evidence>
<sequence length="513" mass="57610">MSAFGISKYEFFFDDEQTWVDTGGKVDFVFGGDCSTGTSPIDELQHRAVDPVCLDPEPHSAPEKQSSSTFVFASTFHAPTVHTPVLEDGPPDYLAALAQAPDDSPGSVFPDNALEMPARSSRKTAQNGETLPFDRGISYIERVLPATEPAGPLKSLQEGKLLQHFVTHLAPWFDVGDSKRHFGKVATRMAASSPLLMTVILAIAALHHSRVSSQSDTYNAMTYHDRCLSMIVPMLSDSDSANDECILITTTILHLYDGLESGNDLPRHLKGTSIFFPAEAMRNSSQLRKAVFWLHLRQEIYNAFLYQRSVVTDLSNCKFDTENELEDDDMWFHQTLYIAAQVSKWAFGKDASRGRWYELCKMADVWKSSRPTSFEPLYFRTRDPLEGRYFPEVCYATDEHVAAAHFFNMAKLLLATHDPNLPRIGPQMKSATAAMQKTALAHVRTLVGTAACNNFIVARFTATLAIIICDSWFTDRREQEALLDFMRDTSRCSGWTSRNAEQALIREWGWKEE</sequence>
<evidence type="ECO:0000313" key="4">
    <source>
        <dbReference type="Proteomes" id="UP000664534"/>
    </source>
</evidence>
<organism evidence="3 4">
    <name type="scientific">Imshaugia aleurites</name>
    <dbReference type="NCBI Taxonomy" id="172621"/>
    <lineage>
        <taxon>Eukaryota</taxon>
        <taxon>Fungi</taxon>
        <taxon>Dikarya</taxon>
        <taxon>Ascomycota</taxon>
        <taxon>Pezizomycotina</taxon>
        <taxon>Lecanoromycetes</taxon>
        <taxon>OSLEUM clade</taxon>
        <taxon>Lecanoromycetidae</taxon>
        <taxon>Lecanorales</taxon>
        <taxon>Lecanorineae</taxon>
        <taxon>Parmeliaceae</taxon>
        <taxon>Imshaugia</taxon>
    </lineage>
</organism>
<proteinExistence type="predicted"/>
<dbReference type="EMBL" id="CAJPDT010000197">
    <property type="protein sequence ID" value="CAF9942595.1"/>
    <property type="molecule type" value="Genomic_DNA"/>
</dbReference>
<dbReference type="GO" id="GO:0003700">
    <property type="term" value="F:DNA-binding transcription factor activity"/>
    <property type="evidence" value="ECO:0007669"/>
    <property type="project" value="TreeGrafter"/>
</dbReference>
<reference evidence="3" key="1">
    <citation type="submission" date="2021-03" db="EMBL/GenBank/DDBJ databases">
        <authorList>
            <person name="Tagirdzhanova G."/>
        </authorList>
    </citation>
    <scope>NUCLEOTIDE SEQUENCE</scope>
</reference>
<keyword evidence="2" id="KW-0539">Nucleus</keyword>
<protein>
    <submittedName>
        <fullName evidence="3">Uncharacterized protein</fullName>
    </submittedName>
</protein>
<dbReference type="GO" id="GO:0045944">
    <property type="term" value="P:positive regulation of transcription by RNA polymerase II"/>
    <property type="evidence" value="ECO:0007669"/>
    <property type="project" value="TreeGrafter"/>
</dbReference>
<accession>A0A8H3J840</accession>
<dbReference type="Proteomes" id="UP000664534">
    <property type="component" value="Unassembled WGS sequence"/>
</dbReference>
<keyword evidence="4" id="KW-1185">Reference proteome</keyword>
<dbReference type="PANTHER" id="PTHR37534">
    <property type="entry name" value="TRANSCRIPTIONAL ACTIVATOR PROTEIN UGA3"/>
    <property type="match status" value="1"/>
</dbReference>
<dbReference type="Pfam" id="PF11951">
    <property type="entry name" value="Fungal_trans_2"/>
    <property type="match status" value="1"/>
</dbReference>
<gene>
    <name evidence="3" type="ORF">IMSHALPRED_003901</name>
</gene>
<dbReference type="OrthoDB" id="407832at2759"/>
<dbReference type="GO" id="GO:0005634">
    <property type="term" value="C:nucleus"/>
    <property type="evidence" value="ECO:0007669"/>
    <property type="project" value="UniProtKB-SubCell"/>
</dbReference>
<dbReference type="PANTHER" id="PTHR37534:SF2">
    <property type="entry name" value="N-ACETYLTRANSFERASE DOMAIN-CONTAINING PROTEIN"/>
    <property type="match status" value="1"/>
</dbReference>
<dbReference type="InterPro" id="IPR021858">
    <property type="entry name" value="Fun_TF"/>
</dbReference>
<comment type="caution">
    <text evidence="3">The sequence shown here is derived from an EMBL/GenBank/DDBJ whole genome shotgun (WGS) entry which is preliminary data.</text>
</comment>
<name>A0A8H3J840_9LECA</name>